<dbReference type="Pfam" id="PF13246">
    <property type="entry name" value="Cation_ATPase"/>
    <property type="match status" value="1"/>
</dbReference>
<dbReference type="FunFam" id="3.40.50.1000:FF:000193">
    <property type="entry name" value="Plasma membrane calcium-transporting ATPase 2"/>
    <property type="match status" value="1"/>
</dbReference>
<keyword evidence="13" id="KW-0406">Ion transport</keyword>
<evidence type="ECO:0000256" key="6">
    <source>
        <dbReference type="ARBA" id="ARBA00022723"/>
    </source>
</evidence>
<dbReference type="FunFam" id="1.20.1110.10:FF:000039">
    <property type="entry name" value="Calcium-transporting ATPase"/>
    <property type="match status" value="1"/>
</dbReference>
<evidence type="ECO:0000256" key="9">
    <source>
        <dbReference type="ARBA" id="ARBA00022840"/>
    </source>
</evidence>
<dbReference type="SFLD" id="SFLDF00027">
    <property type="entry name" value="p-type_atpase"/>
    <property type="match status" value="1"/>
</dbReference>
<dbReference type="OrthoDB" id="3352408at2759"/>
<evidence type="ECO:0000256" key="1">
    <source>
        <dbReference type="ARBA" id="ARBA00004127"/>
    </source>
</evidence>
<keyword evidence="19" id="KW-1185">Reference proteome</keyword>
<feature type="transmembrane region" description="Helical" evidence="16">
    <location>
        <begin position="623"/>
        <end position="643"/>
    </location>
</feature>
<dbReference type="InterPro" id="IPR036412">
    <property type="entry name" value="HAD-like_sf"/>
</dbReference>
<evidence type="ECO:0000256" key="3">
    <source>
        <dbReference type="ARBA" id="ARBA00022448"/>
    </source>
</evidence>
<dbReference type="GO" id="GO:0005886">
    <property type="term" value="C:plasma membrane"/>
    <property type="evidence" value="ECO:0007669"/>
    <property type="project" value="TreeGrafter"/>
</dbReference>
<evidence type="ECO:0000256" key="15">
    <source>
        <dbReference type="ARBA" id="ARBA00048694"/>
    </source>
</evidence>
<comment type="subcellular location">
    <subcellularLocation>
        <location evidence="1">Endomembrane system</location>
        <topology evidence="1">Multi-pass membrane protein</topology>
    </subcellularLocation>
</comment>
<evidence type="ECO:0000256" key="13">
    <source>
        <dbReference type="ARBA" id="ARBA00023065"/>
    </source>
</evidence>
<dbReference type="Pfam" id="PF00689">
    <property type="entry name" value="Cation_ATPase_C"/>
    <property type="match status" value="1"/>
</dbReference>
<dbReference type="Proteomes" id="UP000749646">
    <property type="component" value="Unassembled WGS sequence"/>
</dbReference>
<dbReference type="PANTHER" id="PTHR24093:SF369">
    <property type="entry name" value="CALCIUM-TRANSPORTING ATPASE"/>
    <property type="match status" value="1"/>
</dbReference>
<evidence type="ECO:0000256" key="8">
    <source>
        <dbReference type="ARBA" id="ARBA00022837"/>
    </source>
</evidence>
<dbReference type="PROSITE" id="PS00154">
    <property type="entry name" value="ATPASE_E1_E2"/>
    <property type="match status" value="1"/>
</dbReference>
<evidence type="ECO:0000256" key="14">
    <source>
        <dbReference type="ARBA" id="ARBA00023136"/>
    </source>
</evidence>
<comment type="caution">
    <text evidence="18">The sequence shown here is derived from an EMBL/GenBank/DDBJ whole genome shotgun (WGS) entry which is preliminary data.</text>
</comment>
<feature type="transmembrane region" description="Helical" evidence="16">
    <location>
        <begin position="551"/>
        <end position="571"/>
    </location>
</feature>
<feature type="non-terminal residue" evidence="18">
    <location>
        <position position="1"/>
    </location>
</feature>
<dbReference type="GO" id="GO:0046872">
    <property type="term" value="F:metal ion binding"/>
    <property type="evidence" value="ECO:0007669"/>
    <property type="project" value="UniProtKB-KW"/>
</dbReference>
<feature type="transmembrane region" description="Helical" evidence="16">
    <location>
        <begin position="655"/>
        <end position="676"/>
    </location>
</feature>
<keyword evidence="14 16" id="KW-0472">Membrane</keyword>
<evidence type="ECO:0000256" key="11">
    <source>
        <dbReference type="ARBA" id="ARBA00022967"/>
    </source>
</evidence>
<feature type="transmembrane region" description="Helical" evidence="16">
    <location>
        <begin position="468"/>
        <end position="489"/>
    </location>
</feature>
<evidence type="ECO:0000313" key="18">
    <source>
        <dbReference type="EMBL" id="KAF9939623.1"/>
    </source>
</evidence>
<keyword evidence="6" id="KW-0479">Metal-binding</keyword>
<accession>A0A9P6IPJ1</accession>
<dbReference type="NCBIfam" id="TIGR01494">
    <property type="entry name" value="ATPase_P-type"/>
    <property type="match status" value="2"/>
</dbReference>
<evidence type="ECO:0000256" key="5">
    <source>
        <dbReference type="ARBA" id="ARBA00022692"/>
    </source>
</evidence>
<keyword evidence="10" id="KW-0460">Magnesium</keyword>
<proteinExistence type="predicted"/>
<dbReference type="SUPFAM" id="SSF81665">
    <property type="entry name" value="Calcium ATPase, transmembrane domain M"/>
    <property type="match status" value="1"/>
</dbReference>
<keyword evidence="3" id="KW-0813">Transport</keyword>
<evidence type="ECO:0000313" key="19">
    <source>
        <dbReference type="Proteomes" id="UP000749646"/>
    </source>
</evidence>
<dbReference type="GO" id="GO:0005524">
    <property type="term" value="F:ATP binding"/>
    <property type="evidence" value="ECO:0007669"/>
    <property type="project" value="UniProtKB-KW"/>
</dbReference>
<dbReference type="GO" id="GO:0006874">
    <property type="term" value="P:intracellular calcium ion homeostasis"/>
    <property type="evidence" value="ECO:0007669"/>
    <property type="project" value="TreeGrafter"/>
</dbReference>
<evidence type="ECO:0000256" key="10">
    <source>
        <dbReference type="ARBA" id="ARBA00022842"/>
    </source>
</evidence>
<dbReference type="AlphaFoldDB" id="A0A9P6IPJ1"/>
<evidence type="ECO:0000256" key="7">
    <source>
        <dbReference type="ARBA" id="ARBA00022741"/>
    </source>
</evidence>
<protein>
    <recommendedName>
        <fullName evidence="2">P-type Ca(2+) transporter</fullName>
        <ecNumber evidence="2">7.2.2.10</ecNumber>
    </recommendedName>
</protein>
<comment type="catalytic activity">
    <reaction evidence="15">
        <text>Ca(2+)(in) + ATP + H2O = Ca(2+)(out) + ADP + phosphate + H(+)</text>
        <dbReference type="Rhea" id="RHEA:18105"/>
        <dbReference type="ChEBI" id="CHEBI:15377"/>
        <dbReference type="ChEBI" id="CHEBI:15378"/>
        <dbReference type="ChEBI" id="CHEBI:29108"/>
        <dbReference type="ChEBI" id="CHEBI:30616"/>
        <dbReference type="ChEBI" id="CHEBI:43474"/>
        <dbReference type="ChEBI" id="CHEBI:456216"/>
        <dbReference type="EC" id="7.2.2.10"/>
    </reaction>
</comment>
<dbReference type="InterPro" id="IPR023298">
    <property type="entry name" value="ATPase_P-typ_TM_dom_sf"/>
</dbReference>
<gene>
    <name evidence="18" type="ORF">BGZ65_010021</name>
</gene>
<evidence type="ECO:0000256" key="16">
    <source>
        <dbReference type="SAM" id="Phobius"/>
    </source>
</evidence>
<dbReference type="Gene3D" id="3.40.1110.10">
    <property type="entry name" value="Calcium-transporting ATPase, cytoplasmic domain N"/>
    <property type="match status" value="1"/>
</dbReference>
<dbReference type="SUPFAM" id="SSF56784">
    <property type="entry name" value="HAD-like"/>
    <property type="match status" value="1"/>
</dbReference>
<name>A0A9P6IPJ1_9FUNG</name>
<dbReference type="EC" id="7.2.2.10" evidence="2"/>
<keyword evidence="11" id="KW-1278">Translocase</keyword>
<feature type="domain" description="Cation-transporting P-type ATPase C-terminal" evidence="17">
    <location>
        <begin position="495"/>
        <end position="675"/>
    </location>
</feature>
<dbReference type="NCBIfam" id="TIGR01517">
    <property type="entry name" value="ATPase-IIB_Ca"/>
    <property type="match status" value="1"/>
</dbReference>
<dbReference type="Gene3D" id="1.20.1110.10">
    <property type="entry name" value="Calcium-transporting ATPase, transmembrane domain"/>
    <property type="match status" value="1"/>
</dbReference>
<feature type="transmembrane region" description="Helical" evidence="16">
    <location>
        <begin position="583"/>
        <end position="603"/>
    </location>
</feature>
<evidence type="ECO:0000259" key="17">
    <source>
        <dbReference type="Pfam" id="PF00689"/>
    </source>
</evidence>
<keyword evidence="8" id="KW-0106">Calcium</keyword>
<dbReference type="GO" id="GO:0012505">
    <property type="term" value="C:endomembrane system"/>
    <property type="evidence" value="ECO:0007669"/>
    <property type="project" value="UniProtKB-SubCell"/>
</dbReference>
<organism evidence="18 19">
    <name type="scientific">Modicella reniformis</name>
    <dbReference type="NCBI Taxonomy" id="1440133"/>
    <lineage>
        <taxon>Eukaryota</taxon>
        <taxon>Fungi</taxon>
        <taxon>Fungi incertae sedis</taxon>
        <taxon>Mucoromycota</taxon>
        <taxon>Mortierellomycotina</taxon>
        <taxon>Mortierellomycetes</taxon>
        <taxon>Mortierellales</taxon>
        <taxon>Mortierellaceae</taxon>
        <taxon>Modicella</taxon>
    </lineage>
</organism>
<dbReference type="PRINTS" id="PR00120">
    <property type="entry name" value="HATPASE"/>
</dbReference>
<dbReference type="PRINTS" id="PR00119">
    <property type="entry name" value="CATATPASE"/>
</dbReference>
<dbReference type="InterPro" id="IPR023299">
    <property type="entry name" value="ATPase_P-typ_cyto_dom_N"/>
</dbReference>
<dbReference type="PANTHER" id="PTHR24093">
    <property type="entry name" value="CATION TRANSPORTING ATPASE"/>
    <property type="match status" value="1"/>
</dbReference>
<feature type="transmembrane region" description="Helical" evidence="16">
    <location>
        <begin position="49"/>
        <end position="78"/>
    </location>
</feature>
<dbReference type="SFLD" id="SFLDG00002">
    <property type="entry name" value="C1.7:_P-type_atpase_like"/>
    <property type="match status" value="1"/>
</dbReference>
<feature type="transmembrane region" description="Helical" evidence="16">
    <location>
        <begin position="12"/>
        <end position="29"/>
    </location>
</feature>
<dbReference type="InterPro" id="IPR023214">
    <property type="entry name" value="HAD_sf"/>
</dbReference>
<dbReference type="InterPro" id="IPR006068">
    <property type="entry name" value="ATPase_P-typ_cation-transptr_C"/>
</dbReference>
<evidence type="ECO:0000256" key="12">
    <source>
        <dbReference type="ARBA" id="ARBA00022989"/>
    </source>
</evidence>
<dbReference type="InterPro" id="IPR044492">
    <property type="entry name" value="P_typ_ATPase_HD_dom"/>
</dbReference>
<dbReference type="EMBL" id="JAAAHW010009518">
    <property type="protein sequence ID" value="KAF9939623.1"/>
    <property type="molecule type" value="Genomic_DNA"/>
</dbReference>
<sequence length="746" mass="81676">LDALAESIAKLGMAAATAMLVTLVVKYFVQHSLSNKPFPSGADVFSDMVKIVIQTITIVVVAVPEGLPMAVTLALAYATTQMLKDNNLVRVLSACETMGNATTVCSDKTGTLTQNKMTIVEGNISLISFGTTEEAKNWKKEVKPEIVNLVFEGIAVNSSAFEDKDEKGNPTFIGSKTESAMLAFIKSLGASYSDIRAETNVVRMYPFSSQKKSMSCVVKSQGKEPYRYYLKGASEIVMRSCTYYLDSEGQTKTLDDSARAKFDQIISAYADKALRTMTLCFRDVSSSEYKRFTDDSPVDGKLICLGIVGIQDPLRPGVVDSVREFAKSGVTVRMITGDNIQTACAIAQEAGILIKGGLAMTGAEFRDLSKEEQTAAVKRLRVLARSSPTDKTIVVQRLQELGEVVAVTGDGTNDGPALKMADVGFSMGITGTEVAKEASAIVLMDDNFSSILKALMWGRVVNDSVRKFLQFQLTVNITAVVLAFVSAVASDDNQSVLSAVQLLWVNLIMDTLAALALATEPPSQDILDRYPTSKAAPLINVNMWKMILGQALFQIILNLTLLKFGAQLFHLQPKDGTLTPENLLVLRTMIFNTFVFLQVFNELNCRRIDDTINIFKNLMNNKVFILVQIVVIAGQVVIVQFGGQAFKTTPLTMQQWLFTILIGSLSLPVGLFLRLLPVRLIPIIPHVDEERQPLVSPERMRWEGASNQMILQNTFFEAIRKKKPCYDGGAKNVANDSVWKKAYGAA</sequence>
<dbReference type="InterPro" id="IPR006408">
    <property type="entry name" value="P-type_ATPase_IIB"/>
</dbReference>
<keyword evidence="4" id="KW-0109">Calcium transport</keyword>
<dbReference type="InterPro" id="IPR001757">
    <property type="entry name" value="P_typ_ATPase"/>
</dbReference>
<keyword evidence="7" id="KW-0547">Nucleotide-binding</keyword>
<dbReference type="InterPro" id="IPR018303">
    <property type="entry name" value="ATPase_P-typ_P_site"/>
</dbReference>
<evidence type="ECO:0000256" key="4">
    <source>
        <dbReference type="ARBA" id="ARBA00022568"/>
    </source>
</evidence>
<keyword evidence="5 16" id="KW-0812">Transmembrane</keyword>
<dbReference type="SUPFAM" id="SSF81660">
    <property type="entry name" value="Metal cation-transporting ATPase, ATP-binding domain N"/>
    <property type="match status" value="1"/>
</dbReference>
<dbReference type="GO" id="GO:0005388">
    <property type="term" value="F:P-type calcium transporter activity"/>
    <property type="evidence" value="ECO:0007669"/>
    <property type="project" value="UniProtKB-EC"/>
</dbReference>
<keyword evidence="12 16" id="KW-1133">Transmembrane helix</keyword>
<evidence type="ECO:0000256" key="2">
    <source>
        <dbReference type="ARBA" id="ARBA00012790"/>
    </source>
</evidence>
<reference evidence="18" key="1">
    <citation type="journal article" date="2020" name="Fungal Divers.">
        <title>Resolving the Mortierellaceae phylogeny through synthesis of multi-gene phylogenetics and phylogenomics.</title>
        <authorList>
            <person name="Vandepol N."/>
            <person name="Liber J."/>
            <person name="Desiro A."/>
            <person name="Na H."/>
            <person name="Kennedy M."/>
            <person name="Barry K."/>
            <person name="Grigoriev I.V."/>
            <person name="Miller A.N."/>
            <person name="O'Donnell K."/>
            <person name="Stajich J.E."/>
            <person name="Bonito G."/>
        </authorList>
    </citation>
    <scope>NUCLEOTIDE SEQUENCE</scope>
    <source>
        <strain evidence="18">MES-2147</strain>
    </source>
</reference>
<dbReference type="GO" id="GO:0016887">
    <property type="term" value="F:ATP hydrolysis activity"/>
    <property type="evidence" value="ECO:0007669"/>
    <property type="project" value="InterPro"/>
</dbReference>
<dbReference type="SFLD" id="SFLDS00003">
    <property type="entry name" value="Haloacid_Dehalogenase"/>
    <property type="match status" value="1"/>
</dbReference>
<keyword evidence="9" id="KW-0067">ATP-binding</keyword>
<feature type="transmembrane region" description="Helical" evidence="16">
    <location>
        <begin position="501"/>
        <end position="519"/>
    </location>
</feature>
<dbReference type="Gene3D" id="3.40.50.1000">
    <property type="entry name" value="HAD superfamily/HAD-like"/>
    <property type="match status" value="1"/>
</dbReference>